<gene>
    <name evidence="1" type="ORF">HUJ06_005830</name>
</gene>
<sequence>MVMMGLERLVVTLKSKLRSLRPKKPYDKIDKSESMRVEMRSRKAQKLIARTLKIADSPRNRTYAF</sequence>
<comment type="caution">
    <text evidence="1">The sequence shown here is derived from an EMBL/GenBank/DDBJ whole genome shotgun (WGS) entry which is preliminary data.</text>
</comment>
<dbReference type="PANTHER" id="PTHR34563">
    <property type="entry name" value="BNACNNG33880D PROTEIN"/>
    <property type="match status" value="1"/>
</dbReference>
<accession>A0A822YRP4</accession>
<name>A0A822YRP4_NELNU</name>
<evidence type="ECO:0000313" key="2">
    <source>
        <dbReference type="Proteomes" id="UP000607653"/>
    </source>
</evidence>
<dbReference type="AlphaFoldDB" id="A0A822YRP4"/>
<keyword evidence="2" id="KW-1185">Reference proteome</keyword>
<reference evidence="1 2" key="1">
    <citation type="journal article" date="2020" name="Mol. Biol. Evol.">
        <title>Distinct Expression and Methylation Patterns for Genes with Different Fates following a Single Whole-Genome Duplication in Flowering Plants.</title>
        <authorList>
            <person name="Shi T."/>
            <person name="Rahmani R.S."/>
            <person name="Gugger P.F."/>
            <person name="Wang M."/>
            <person name="Li H."/>
            <person name="Zhang Y."/>
            <person name="Li Z."/>
            <person name="Wang Q."/>
            <person name="Van de Peer Y."/>
            <person name="Marchal K."/>
            <person name="Chen J."/>
        </authorList>
    </citation>
    <scope>NUCLEOTIDE SEQUENCE [LARGE SCALE GENOMIC DNA]</scope>
    <source>
        <tissue evidence="1">Leaf</tissue>
    </source>
</reference>
<organism evidence="1 2">
    <name type="scientific">Nelumbo nucifera</name>
    <name type="common">Sacred lotus</name>
    <dbReference type="NCBI Taxonomy" id="4432"/>
    <lineage>
        <taxon>Eukaryota</taxon>
        <taxon>Viridiplantae</taxon>
        <taxon>Streptophyta</taxon>
        <taxon>Embryophyta</taxon>
        <taxon>Tracheophyta</taxon>
        <taxon>Spermatophyta</taxon>
        <taxon>Magnoliopsida</taxon>
        <taxon>Proteales</taxon>
        <taxon>Nelumbonaceae</taxon>
        <taxon>Nelumbo</taxon>
    </lineage>
</organism>
<dbReference type="EMBL" id="DUZY01000004">
    <property type="protein sequence ID" value="DAD35190.1"/>
    <property type="molecule type" value="Genomic_DNA"/>
</dbReference>
<evidence type="ECO:0000313" key="1">
    <source>
        <dbReference type="EMBL" id="DAD35190.1"/>
    </source>
</evidence>
<dbReference type="Proteomes" id="UP000607653">
    <property type="component" value="Unassembled WGS sequence"/>
</dbReference>
<proteinExistence type="predicted"/>
<dbReference type="PANTHER" id="PTHR34563:SF9">
    <property type="entry name" value="MADS-BOX DOMAIN-CONTAINING PROTEIN"/>
    <property type="match status" value="1"/>
</dbReference>
<protein>
    <submittedName>
        <fullName evidence="1">Uncharacterized protein</fullName>
    </submittedName>
</protein>